<organism evidence="1 2">
    <name type="scientific">Ascodesmis nigricans</name>
    <dbReference type="NCBI Taxonomy" id="341454"/>
    <lineage>
        <taxon>Eukaryota</taxon>
        <taxon>Fungi</taxon>
        <taxon>Dikarya</taxon>
        <taxon>Ascomycota</taxon>
        <taxon>Pezizomycotina</taxon>
        <taxon>Pezizomycetes</taxon>
        <taxon>Pezizales</taxon>
        <taxon>Ascodesmidaceae</taxon>
        <taxon>Ascodesmis</taxon>
    </lineage>
</organism>
<accession>A0A4S2N524</accession>
<dbReference type="AlphaFoldDB" id="A0A4S2N524"/>
<dbReference type="InterPro" id="IPR011990">
    <property type="entry name" value="TPR-like_helical_dom_sf"/>
</dbReference>
<dbReference type="OrthoDB" id="5408102at2759"/>
<keyword evidence="2" id="KW-1185">Reference proteome</keyword>
<sequence>MNARLFLRKGSRSPLLTHYVRPSPSIPHSRPSLRRVVTFDPPSPSRPPVNRLLLRNSGSVESAAQTLADFCPPKPRSRWHFEFADKEEIRRRFRDRKFYRDLWDYLKDLIIPITVFHVLLIGTGITVHIAKIRYEDIINPTTDEWRVYTRYCVLRSRLTNPLFSWMGPQSDDDTEWWLNEAMIEVMREVRLYNNMEDVTDEFRREVIKIRLARADFYRRKRLDYEKEQEELEEALKIPLKPEAGIVSERVQAAARLASICEWNDDTEGVFKALKMAVALAWPEAVGEDGTVSIPPPLPPVGSQAVTNELLDAFQELSVYLARHGEIAPALETMTQILVRRQAGPKIFDPTVPGAAKKISDPCKQATVMASIGELMFALGKRNEGIAWEQKAWEMSRWLADMRIQCNKCSYVAADNLVKMGEIIRDEGLNSEAAKKKSKGWLWTKDDRDFDPEDGALLAEEFKEELKILSKIRVVKDQVFRSREENE</sequence>
<dbReference type="Gene3D" id="1.25.40.10">
    <property type="entry name" value="Tetratricopeptide repeat domain"/>
    <property type="match status" value="1"/>
</dbReference>
<dbReference type="InParanoid" id="A0A4S2N524"/>
<proteinExistence type="predicted"/>
<gene>
    <name evidence="1" type="ORF">EX30DRAFT_338903</name>
</gene>
<name>A0A4S2N524_9PEZI</name>
<dbReference type="Proteomes" id="UP000298138">
    <property type="component" value="Unassembled WGS sequence"/>
</dbReference>
<reference evidence="1 2" key="1">
    <citation type="submission" date="2019-04" db="EMBL/GenBank/DDBJ databases">
        <title>Comparative genomics and transcriptomics to analyze fruiting body development in filamentous ascomycetes.</title>
        <authorList>
            <consortium name="DOE Joint Genome Institute"/>
            <person name="Lutkenhaus R."/>
            <person name="Traeger S."/>
            <person name="Breuer J."/>
            <person name="Kuo A."/>
            <person name="Lipzen A."/>
            <person name="Pangilinan J."/>
            <person name="Dilworth D."/>
            <person name="Sandor L."/>
            <person name="Poggeler S."/>
            <person name="Barry K."/>
            <person name="Grigoriev I.V."/>
            <person name="Nowrousian M."/>
        </authorList>
    </citation>
    <scope>NUCLEOTIDE SEQUENCE [LARGE SCALE GENOMIC DNA]</scope>
    <source>
        <strain evidence="1 2">CBS 389.68</strain>
    </source>
</reference>
<evidence type="ECO:0000313" key="2">
    <source>
        <dbReference type="Proteomes" id="UP000298138"/>
    </source>
</evidence>
<protein>
    <submittedName>
        <fullName evidence="1">Uncharacterized protein</fullName>
    </submittedName>
</protein>
<evidence type="ECO:0000313" key="1">
    <source>
        <dbReference type="EMBL" id="TGZ84372.1"/>
    </source>
</evidence>
<dbReference type="EMBL" id="ML220113">
    <property type="protein sequence ID" value="TGZ84372.1"/>
    <property type="molecule type" value="Genomic_DNA"/>
</dbReference>